<accession>A0A931IJ67</accession>
<dbReference type="AlphaFoldDB" id="A0A931IJ67"/>
<organism evidence="3 4">
    <name type="scientific">Nocardia bovistercoris</name>
    <dbReference type="NCBI Taxonomy" id="2785916"/>
    <lineage>
        <taxon>Bacteria</taxon>
        <taxon>Bacillati</taxon>
        <taxon>Actinomycetota</taxon>
        <taxon>Actinomycetes</taxon>
        <taxon>Mycobacteriales</taxon>
        <taxon>Nocardiaceae</taxon>
        <taxon>Nocardia</taxon>
    </lineage>
</organism>
<dbReference type="EMBL" id="JADMLG010000017">
    <property type="protein sequence ID" value="MBH0780655.1"/>
    <property type="molecule type" value="Genomic_DNA"/>
</dbReference>
<feature type="compositionally biased region" description="Basic residues" evidence="1">
    <location>
        <begin position="8"/>
        <end position="19"/>
    </location>
</feature>
<dbReference type="PANTHER" id="PTHR33371:SF18">
    <property type="entry name" value="MCE-FAMILY PROTEIN MCE3C"/>
    <property type="match status" value="1"/>
</dbReference>
<protein>
    <submittedName>
        <fullName evidence="3">MCE family protein</fullName>
    </submittedName>
</protein>
<evidence type="ECO:0000313" key="4">
    <source>
        <dbReference type="Proteomes" id="UP000655751"/>
    </source>
</evidence>
<dbReference type="Proteomes" id="UP000655751">
    <property type="component" value="Unassembled WGS sequence"/>
</dbReference>
<name>A0A931IJ67_9NOCA</name>
<feature type="domain" description="Mce/MlaD" evidence="2">
    <location>
        <begin position="57"/>
        <end position="130"/>
    </location>
</feature>
<dbReference type="PANTHER" id="PTHR33371">
    <property type="entry name" value="INTERMEMBRANE PHOSPHOLIPID TRANSPORT SYSTEM BINDING PROTEIN MLAD-RELATED"/>
    <property type="match status" value="1"/>
</dbReference>
<comment type="caution">
    <text evidence="3">The sequence shown here is derived from an EMBL/GenBank/DDBJ whole genome shotgun (WGS) entry which is preliminary data.</text>
</comment>
<evidence type="ECO:0000259" key="2">
    <source>
        <dbReference type="Pfam" id="PF02470"/>
    </source>
</evidence>
<dbReference type="GO" id="GO:0005576">
    <property type="term" value="C:extracellular region"/>
    <property type="evidence" value="ECO:0007669"/>
    <property type="project" value="TreeGrafter"/>
</dbReference>
<feature type="region of interest" description="Disordered" evidence="1">
    <location>
        <begin position="1"/>
        <end position="23"/>
    </location>
</feature>
<dbReference type="Pfam" id="PF02470">
    <property type="entry name" value="MlaD"/>
    <property type="match status" value="1"/>
</dbReference>
<reference evidence="3" key="1">
    <citation type="submission" date="2020-11" db="EMBL/GenBank/DDBJ databases">
        <title>Nocardia NEAU-351.nov., a novel actinomycete isolated from the cow dung.</title>
        <authorList>
            <person name="Zhang X."/>
        </authorList>
    </citation>
    <scope>NUCLEOTIDE SEQUENCE</scope>
    <source>
        <strain evidence="3">NEAU-351</strain>
    </source>
</reference>
<sequence length="345" mass="36552">MPLLNRNPLRRSRTRHARGPRPEAARDLRRGVIGLCCVVALLAAVAVIGTSAGTGEHTYTAEMSEAGFVRRGDDVRIAGIPVGKITALHLGDDRVRVEFSVAQDVFLGEQTTLSVRMLTVVGGYYLAVIPAGTKPLGSKPIAVDRVQLPYNLTRVFAEAVQPVRRIDAGAVRANLDALATAVNTSPTSVDALVDAVHALVGILDTQNTDISRTLATADEYLTALAANSEILGHLLDTFATLEAIVRTSKAQVGQALRDLATIVADLTPLGRTWDSTWKQQAGPLAEAIPQLQDLDTRLGELLDATQSFQRRLLPLAAPEGGIAIDQSATAIRTPGICIPIPAGAC</sequence>
<dbReference type="InterPro" id="IPR003399">
    <property type="entry name" value="Mce/MlaD"/>
</dbReference>
<dbReference type="RefSeq" id="WP_196152969.1">
    <property type="nucleotide sequence ID" value="NZ_JADMLG010000017.1"/>
</dbReference>
<dbReference type="InterPro" id="IPR052336">
    <property type="entry name" value="MlaD_Phospholipid_Transporter"/>
</dbReference>
<evidence type="ECO:0000256" key="1">
    <source>
        <dbReference type="SAM" id="MobiDB-lite"/>
    </source>
</evidence>
<evidence type="ECO:0000313" key="3">
    <source>
        <dbReference type="EMBL" id="MBH0780655.1"/>
    </source>
</evidence>
<proteinExistence type="predicted"/>
<gene>
    <name evidence="3" type="ORF">IT779_30735</name>
</gene>
<keyword evidence="4" id="KW-1185">Reference proteome</keyword>